<protein>
    <recommendedName>
        <fullName evidence="8">C2H2-type domain-containing protein</fullName>
    </recommendedName>
</protein>
<comment type="caution">
    <text evidence="9">The sequence shown here is derived from an EMBL/GenBank/DDBJ whole genome shotgun (WGS) entry which is preliminary data.</text>
</comment>
<dbReference type="Pfam" id="PF01494">
    <property type="entry name" value="FAD_binding_3"/>
    <property type="match status" value="1"/>
</dbReference>
<dbReference type="EMBL" id="MOOE01000012">
    <property type="protein sequence ID" value="KAK1519517.1"/>
    <property type="molecule type" value="Genomic_DNA"/>
</dbReference>
<comment type="cofactor">
    <cofactor evidence="1">
        <name>FAD</name>
        <dbReference type="ChEBI" id="CHEBI:57692"/>
    </cofactor>
</comment>
<evidence type="ECO:0000256" key="4">
    <source>
        <dbReference type="ARBA" id="ARBA00023002"/>
    </source>
</evidence>
<name>A0AAI9YQK2_9PEZI</name>
<dbReference type="PANTHER" id="PTHR47178:SF6">
    <property type="entry name" value="FAD-BINDING DOMAIN-CONTAINING PROTEIN"/>
    <property type="match status" value="1"/>
</dbReference>
<evidence type="ECO:0000313" key="9">
    <source>
        <dbReference type="EMBL" id="KAK1519517.1"/>
    </source>
</evidence>
<evidence type="ECO:0000256" key="6">
    <source>
        <dbReference type="PROSITE-ProRule" id="PRU00042"/>
    </source>
</evidence>
<feature type="domain" description="C2H2-type" evidence="8">
    <location>
        <begin position="871"/>
        <end position="898"/>
    </location>
</feature>
<keyword evidence="2" id="KW-0285">Flavoprotein</keyword>
<dbReference type="SMART" id="SM00355">
    <property type="entry name" value="ZnF_C2H2"/>
    <property type="match status" value="1"/>
</dbReference>
<accession>A0AAI9YQK2</accession>
<keyword evidence="6" id="KW-0862">Zinc</keyword>
<dbReference type="Gene3D" id="3.50.50.60">
    <property type="entry name" value="FAD/NAD(P)-binding domain"/>
    <property type="match status" value="1"/>
</dbReference>
<dbReference type="InterPro" id="IPR036188">
    <property type="entry name" value="FAD/NAD-bd_sf"/>
</dbReference>
<dbReference type="InterPro" id="IPR013087">
    <property type="entry name" value="Znf_C2H2_type"/>
</dbReference>
<dbReference type="GO" id="GO:0004497">
    <property type="term" value="F:monooxygenase activity"/>
    <property type="evidence" value="ECO:0007669"/>
    <property type="project" value="UniProtKB-KW"/>
</dbReference>
<evidence type="ECO:0000256" key="2">
    <source>
        <dbReference type="ARBA" id="ARBA00022630"/>
    </source>
</evidence>
<evidence type="ECO:0000256" key="1">
    <source>
        <dbReference type="ARBA" id="ARBA00001974"/>
    </source>
</evidence>
<reference evidence="9 10" key="1">
    <citation type="submission" date="2016-10" db="EMBL/GenBank/DDBJ databases">
        <title>The genome sequence of Colletotrichum fioriniae PJ7.</title>
        <authorList>
            <person name="Baroncelli R."/>
        </authorList>
    </citation>
    <scope>NUCLEOTIDE SEQUENCE [LARGE SCALE GENOMIC DNA]</scope>
    <source>
        <strain evidence="9 10">IMI 309622</strain>
    </source>
</reference>
<feature type="region of interest" description="Disordered" evidence="7">
    <location>
        <begin position="838"/>
        <end position="870"/>
    </location>
</feature>
<feature type="compositionally biased region" description="Low complexity" evidence="7">
    <location>
        <begin position="857"/>
        <end position="870"/>
    </location>
</feature>
<evidence type="ECO:0000256" key="7">
    <source>
        <dbReference type="SAM" id="MobiDB-lite"/>
    </source>
</evidence>
<dbReference type="InterPro" id="IPR002938">
    <property type="entry name" value="FAD-bd"/>
</dbReference>
<dbReference type="SUPFAM" id="SSF56281">
    <property type="entry name" value="Metallo-hydrolase/oxidoreductase"/>
    <property type="match status" value="1"/>
</dbReference>
<dbReference type="PRINTS" id="PR00420">
    <property type="entry name" value="RNGMNOXGNASE"/>
</dbReference>
<dbReference type="Gene3D" id="3.30.160.60">
    <property type="entry name" value="Classic Zinc Finger"/>
    <property type="match status" value="1"/>
</dbReference>
<organism evidence="9 10">
    <name type="scientific">Colletotrichum costaricense</name>
    <dbReference type="NCBI Taxonomy" id="1209916"/>
    <lineage>
        <taxon>Eukaryota</taxon>
        <taxon>Fungi</taxon>
        <taxon>Dikarya</taxon>
        <taxon>Ascomycota</taxon>
        <taxon>Pezizomycotina</taxon>
        <taxon>Sordariomycetes</taxon>
        <taxon>Hypocreomycetidae</taxon>
        <taxon>Glomerellales</taxon>
        <taxon>Glomerellaceae</taxon>
        <taxon>Colletotrichum</taxon>
        <taxon>Colletotrichum acutatum species complex</taxon>
    </lineage>
</organism>
<evidence type="ECO:0000259" key="8">
    <source>
        <dbReference type="PROSITE" id="PS50157"/>
    </source>
</evidence>
<dbReference type="Gene3D" id="3.60.15.10">
    <property type="entry name" value="Ribonuclease Z/Hydroxyacylglutathione hydrolase-like"/>
    <property type="match status" value="1"/>
</dbReference>
<dbReference type="InterPro" id="IPR036236">
    <property type="entry name" value="Znf_C2H2_sf"/>
</dbReference>
<dbReference type="GO" id="GO:0071949">
    <property type="term" value="F:FAD binding"/>
    <property type="evidence" value="ECO:0007669"/>
    <property type="project" value="InterPro"/>
</dbReference>
<gene>
    <name evidence="9" type="ORF">CCOS01_11168</name>
</gene>
<keyword evidence="10" id="KW-1185">Reference proteome</keyword>
<dbReference type="GO" id="GO:0008270">
    <property type="term" value="F:zinc ion binding"/>
    <property type="evidence" value="ECO:0007669"/>
    <property type="project" value="UniProtKB-KW"/>
</dbReference>
<dbReference type="GeneID" id="85342868"/>
<evidence type="ECO:0000313" key="10">
    <source>
        <dbReference type="Proteomes" id="UP001240678"/>
    </source>
</evidence>
<keyword evidence="5" id="KW-0503">Monooxygenase</keyword>
<dbReference type="PROSITE" id="PS00028">
    <property type="entry name" value="ZINC_FINGER_C2H2_1"/>
    <property type="match status" value="1"/>
</dbReference>
<keyword evidence="4" id="KW-0560">Oxidoreductase</keyword>
<dbReference type="SUPFAM" id="SSF57667">
    <property type="entry name" value="beta-beta-alpha zinc fingers"/>
    <property type="match status" value="1"/>
</dbReference>
<dbReference type="SUPFAM" id="SSF51905">
    <property type="entry name" value="FAD/NAD(P)-binding domain"/>
    <property type="match status" value="1"/>
</dbReference>
<dbReference type="PROSITE" id="PS50157">
    <property type="entry name" value="ZINC_FINGER_C2H2_2"/>
    <property type="match status" value="1"/>
</dbReference>
<evidence type="ECO:0000256" key="3">
    <source>
        <dbReference type="ARBA" id="ARBA00022827"/>
    </source>
</evidence>
<keyword evidence="6" id="KW-0863">Zinc-finger</keyword>
<sequence>MASSKFLPHEGKHHKIRVAIIGAGISGLAVANGLLKDPAGRFDVQVFERDTIAFNSERGGYQLRISANGLNALKTVSDLELWSLIREVWAGDQAEAPTIVDPDTFAVRLRLGDLKLYPKSRAIPRKRLRGALLQPLLVQGRVHFDHTFARFELMPGERCGVQLHFDSQVSQEADILIASDGSNSQVNRQVGLNNKIKLDSMTLIQSRGIISRSVRDELPESLVESGSVMFLGGKDVAGFASVYDPQKAPSTSGTESYTLFWSVGIPRARGDELIAKAGSNPEKIIPHLIDYFQNDLGYGKPLELIMRSATEAVRTGLVTSSVKPKTDWRNGIDKNSRVVLLGDAVHPMTPGRGMGANQALTDAANLVELFHQATFEQDVPSDGELAALARTFDAEMYTRAFKMVEASETVTSLDLTTLSACFLLHFTALTGKSLSMDATIEWFVNGLIIFLDTWLERPDVLPKVLAIDDVDEADYVFISHAHFDHLPGADRIAIKTGAHVIANGEAINVLRSAGVPEDQLIPVSGGERIPLFPFKCRQAAARGEVDIAPGPPGAPPAPDARLAAASVHVWPSLHCLMPGGSHADVPAIMDTGKEYIGGASQYACTLDITFGMKYGLLKIGDHMPRDAMDSGMRSFVDYVNGPARECMSHFDGGQLMYNFLFGEGKTLLWNGHLGGYDGILKTVQPQPDVLIQAIAGRANLNGRPFDGSAAQFAVQVSKLLGEPKKVIWCLHDEAPIKPWTVDVSPATQAIEKETGSKVTALQLVAVAVGRVQDGSFSSASLHPHGPAAIPHIFRDPPPPPPPRYLGTPTFPIMLRRHTKISHLDELFNMRSHTSAVANLGSNADNDGAADGVGDGNGPSSSPSSSSASASLLCPECGQTFRRREHLSRHLDRHSGRRSHACSICRRCSYQPSSGDDETILVAQPVADGDVSPAPTPPCQNLQPITSQSCVSDQPPLEPDLLWDALLTPAQFLFPFSPATSLGVGTSTDFCFGDTALATVVEPVDDQSVQNSFGAKATPRVGVEAVEVITEPGNLTAEEEDILIAEYIPHIQELSSNDVLTCAQSLLLFHQSQWLSGERSIVIEVQFYRNILVTLCRQLLSREGTLMHTHTSAEDANHAWSQWIQAEAKRRIIHFTWTDAYWSSSQEQWHVLPPPQPSLSICALLARVGLGDVVPASLEQPAKSTILLSAIVQQAAESDLLRAMGLGSVGSTASQPGLALGMGTMLSQKAFDALSQAGCSQMLRETDAGTNSNDFALLSRVLSICSVTPLRLLNPYGKWQTTDAGHSKARSELLNIIPQNVSRARHCLYYAAQVLQHFRTMRVATVLDILSVLICVLYMVVYADIFEQQDPNSAGSGASTGTSNTEIIRLDQVVDIDLLNGWLEVRNHKRPHIAGVGLLHGGRSVPRLYKEASRIMATGSSVSRMAKEMSIILESQAKGYPPDLLDRRQDIQRAV</sequence>
<dbReference type="InterPro" id="IPR036866">
    <property type="entry name" value="RibonucZ/Hydroxyglut_hydro"/>
</dbReference>
<proteinExistence type="predicted"/>
<dbReference type="RefSeq" id="XP_060310053.1">
    <property type="nucleotide sequence ID" value="XM_060459321.1"/>
</dbReference>
<evidence type="ECO:0000256" key="5">
    <source>
        <dbReference type="ARBA" id="ARBA00023033"/>
    </source>
</evidence>
<dbReference type="PANTHER" id="PTHR47178">
    <property type="entry name" value="MONOOXYGENASE, FAD-BINDING"/>
    <property type="match status" value="1"/>
</dbReference>
<keyword evidence="3" id="KW-0274">FAD</keyword>
<feature type="compositionally biased region" description="Low complexity" evidence="7">
    <location>
        <begin position="838"/>
        <end position="849"/>
    </location>
</feature>
<dbReference type="Proteomes" id="UP001240678">
    <property type="component" value="Unassembled WGS sequence"/>
</dbReference>
<keyword evidence="6" id="KW-0479">Metal-binding</keyword>